<keyword evidence="1" id="KW-0597">Phosphoprotein</keyword>
<evidence type="ECO:0000259" key="3">
    <source>
        <dbReference type="PROSITE" id="PS50006"/>
    </source>
</evidence>
<reference evidence="4" key="1">
    <citation type="submission" date="2022-10" db="EMBL/GenBank/DDBJ databases">
        <title>The WGS of Solirubrobacter ginsenosidimutans DSM 21036.</title>
        <authorList>
            <person name="Jiang Z."/>
        </authorList>
    </citation>
    <scope>NUCLEOTIDE SEQUENCE</scope>
    <source>
        <strain evidence="4">DSM 21036</strain>
    </source>
</reference>
<dbReference type="PANTHER" id="PTHR23308">
    <property type="entry name" value="NUCLEAR INHIBITOR OF PROTEIN PHOSPHATASE-1"/>
    <property type="match status" value="1"/>
</dbReference>
<dbReference type="RefSeq" id="WP_270041234.1">
    <property type="nucleotide sequence ID" value="NZ_JAPDOD010000015.1"/>
</dbReference>
<dbReference type="PROSITE" id="PS50006">
    <property type="entry name" value="FHA_DOMAIN"/>
    <property type="match status" value="1"/>
</dbReference>
<dbReference type="Gene3D" id="2.60.200.20">
    <property type="match status" value="1"/>
</dbReference>
<dbReference type="Pfam" id="PF00498">
    <property type="entry name" value="FHA"/>
    <property type="match status" value="1"/>
</dbReference>
<dbReference type="InterPro" id="IPR008984">
    <property type="entry name" value="SMAD_FHA_dom_sf"/>
</dbReference>
<dbReference type="InterPro" id="IPR000253">
    <property type="entry name" value="FHA_dom"/>
</dbReference>
<dbReference type="InterPro" id="IPR050923">
    <property type="entry name" value="Cell_Proc_Reg/RNA_Proc"/>
</dbReference>
<name>A0A9X3S146_9ACTN</name>
<keyword evidence="2" id="KW-0472">Membrane</keyword>
<dbReference type="Proteomes" id="UP001149140">
    <property type="component" value="Unassembled WGS sequence"/>
</dbReference>
<dbReference type="SUPFAM" id="SSF49879">
    <property type="entry name" value="SMAD/FHA domain"/>
    <property type="match status" value="1"/>
</dbReference>
<accession>A0A9X3S146</accession>
<proteinExistence type="predicted"/>
<evidence type="ECO:0000313" key="4">
    <source>
        <dbReference type="EMBL" id="MDA0161999.1"/>
    </source>
</evidence>
<comment type="caution">
    <text evidence="4">The sequence shown here is derived from an EMBL/GenBank/DDBJ whole genome shotgun (WGS) entry which is preliminary data.</text>
</comment>
<keyword evidence="2" id="KW-0812">Transmembrane</keyword>
<feature type="transmembrane region" description="Helical" evidence="2">
    <location>
        <begin position="6"/>
        <end position="26"/>
    </location>
</feature>
<dbReference type="CDD" id="cd00060">
    <property type="entry name" value="FHA"/>
    <property type="match status" value="1"/>
</dbReference>
<dbReference type="SMART" id="SM00240">
    <property type="entry name" value="FHA"/>
    <property type="match status" value="1"/>
</dbReference>
<protein>
    <submittedName>
        <fullName evidence="4">FHA domain-containing protein</fullName>
    </submittedName>
</protein>
<keyword evidence="5" id="KW-1185">Reference proteome</keyword>
<organism evidence="4 5">
    <name type="scientific">Solirubrobacter ginsenosidimutans</name>
    <dbReference type="NCBI Taxonomy" id="490573"/>
    <lineage>
        <taxon>Bacteria</taxon>
        <taxon>Bacillati</taxon>
        <taxon>Actinomycetota</taxon>
        <taxon>Thermoleophilia</taxon>
        <taxon>Solirubrobacterales</taxon>
        <taxon>Solirubrobacteraceae</taxon>
        <taxon>Solirubrobacter</taxon>
    </lineage>
</organism>
<feature type="domain" description="FHA" evidence="3">
    <location>
        <begin position="90"/>
        <end position="139"/>
    </location>
</feature>
<gene>
    <name evidence="4" type="ORF">OM076_17120</name>
</gene>
<dbReference type="EMBL" id="JAPDOD010000015">
    <property type="protein sequence ID" value="MDA0161999.1"/>
    <property type="molecule type" value="Genomic_DNA"/>
</dbReference>
<evidence type="ECO:0000256" key="1">
    <source>
        <dbReference type="ARBA" id="ARBA00022553"/>
    </source>
</evidence>
<sequence length="162" mass="17111">MELDPIAVALKFGFLAVLYLFLLWVARSALKDLRGGSEDVYLGPSADFEDATGMYTASAPLGRDGGAPKLRVNAGAGLAAGSAYDLSDGALLGRGDQADIRLEDGFASARHARLVPQGDVMVLEDLGSTNGTYLNGEPLRGPQPLHAGDRIRIGDSEFSFER</sequence>
<dbReference type="AlphaFoldDB" id="A0A9X3S146"/>
<keyword evidence="2" id="KW-1133">Transmembrane helix</keyword>
<evidence type="ECO:0000313" key="5">
    <source>
        <dbReference type="Proteomes" id="UP001149140"/>
    </source>
</evidence>
<evidence type="ECO:0000256" key="2">
    <source>
        <dbReference type="SAM" id="Phobius"/>
    </source>
</evidence>